<keyword evidence="2" id="KW-1185">Reference proteome</keyword>
<organism evidence="1 2">
    <name type="scientific">Batillaria attramentaria</name>
    <dbReference type="NCBI Taxonomy" id="370345"/>
    <lineage>
        <taxon>Eukaryota</taxon>
        <taxon>Metazoa</taxon>
        <taxon>Spiralia</taxon>
        <taxon>Lophotrochozoa</taxon>
        <taxon>Mollusca</taxon>
        <taxon>Gastropoda</taxon>
        <taxon>Caenogastropoda</taxon>
        <taxon>Sorbeoconcha</taxon>
        <taxon>Cerithioidea</taxon>
        <taxon>Batillariidae</taxon>
        <taxon>Batillaria</taxon>
    </lineage>
</organism>
<protein>
    <submittedName>
        <fullName evidence="1">Uncharacterized protein</fullName>
    </submittedName>
</protein>
<evidence type="ECO:0000313" key="2">
    <source>
        <dbReference type="Proteomes" id="UP001519460"/>
    </source>
</evidence>
<reference evidence="1 2" key="1">
    <citation type="journal article" date="2023" name="Sci. Data">
        <title>Genome assembly of the Korean intertidal mud-creeper Batillaria attramentaria.</title>
        <authorList>
            <person name="Patra A.K."/>
            <person name="Ho P.T."/>
            <person name="Jun S."/>
            <person name="Lee S.J."/>
            <person name="Kim Y."/>
            <person name="Won Y.J."/>
        </authorList>
    </citation>
    <scope>NUCLEOTIDE SEQUENCE [LARGE SCALE GENOMIC DNA]</scope>
    <source>
        <strain evidence="1">Wonlab-2016</strain>
    </source>
</reference>
<sequence length="83" mass="9073">MTLTRPSPHRHQAVWVSLSPTHDADKGITQNLAPDTVYTPSQLDGVSSLNRVNRFPLAGTHKRGGVLALRFPGQYELRAAINA</sequence>
<dbReference type="AlphaFoldDB" id="A0ABD0M9Q6"/>
<proteinExistence type="predicted"/>
<gene>
    <name evidence="1" type="ORF">BaRGS_00000424</name>
</gene>
<comment type="caution">
    <text evidence="1">The sequence shown here is derived from an EMBL/GenBank/DDBJ whole genome shotgun (WGS) entry which is preliminary data.</text>
</comment>
<dbReference type="Proteomes" id="UP001519460">
    <property type="component" value="Unassembled WGS sequence"/>
</dbReference>
<name>A0ABD0M9Q6_9CAEN</name>
<evidence type="ECO:0000313" key="1">
    <source>
        <dbReference type="EMBL" id="KAK7508185.1"/>
    </source>
</evidence>
<accession>A0ABD0M9Q6</accession>
<dbReference type="EMBL" id="JACVVK020000002">
    <property type="protein sequence ID" value="KAK7508185.1"/>
    <property type="molecule type" value="Genomic_DNA"/>
</dbReference>